<dbReference type="SMART" id="SM00347">
    <property type="entry name" value="HTH_MARR"/>
    <property type="match status" value="1"/>
</dbReference>
<dbReference type="Pfam" id="PF12802">
    <property type="entry name" value="MarR_2"/>
    <property type="match status" value="1"/>
</dbReference>
<dbReference type="InterPro" id="IPR000835">
    <property type="entry name" value="HTH_MarR-typ"/>
</dbReference>
<dbReference type="InterPro" id="IPR036390">
    <property type="entry name" value="WH_DNA-bd_sf"/>
</dbReference>
<dbReference type="Gene3D" id="1.10.10.10">
    <property type="entry name" value="Winged helix-like DNA-binding domain superfamily/Winged helix DNA-binding domain"/>
    <property type="match status" value="1"/>
</dbReference>
<dbReference type="SUPFAM" id="SSF46785">
    <property type="entry name" value="Winged helix' DNA-binding domain"/>
    <property type="match status" value="1"/>
</dbReference>
<dbReference type="PANTHER" id="PTHR33164:SF99">
    <property type="entry name" value="MARR FAMILY REGULATORY PROTEIN"/>
    <property type="match status" value="1"/>
</dbReference>
<dbReference type="InterPro" id="IPR039422">
    <property type="entry name" value="MarR/SlyA-like"/>
</dbReference>
<dbReference type="RefSeq" id="WP_425552362.1">
    <property type="nucleotide sequence ID" value="NZ_BAAAQD010000019.1"/>
</dbReference>
<reference evidence="3 4" key="1">
    <citation type="journal article" date="2019" name="Int. J. Syst. Evol. Microbiol.">
        <title>The Global Catalogue of Microorganisms (GCM) 10K type strain sequencing project: providing services to taxonomists for standard genome sequencing and annotation.</title>
        <authorList>
            <consortium name="The Broad Institute Genomics Platform"/>
            <consortium name="The Broad Institute Genome Sequencing Center for Infectious Disease"/>
            <person name="Wu L."/>
            <person name="Ma J."/>
        </authorList>
    </citation>
    <scope>NUCLEOTIDE SEQUENCE [LARGE SCALE GENOMIC DNA]</scope>
    <source>
        <strain evidence="3 4">JCM 15933</strain>
    </source>
</reference>
<organism evidence="3 4">
    <name type="scientific">Dactylosporangium maewongense</name>
    <dbReference type="NCBI Taxonomy" id="634393"/>
    <lineage>
        <taxon>Bacteria</taxon>
        <taxon>Bacillati</taxon>
        <taxon>Actinomycetota</taxon>
        <taxon>Actinomycetes</taxon>
        <taxon>Micromonosporales</taxon>
        <taxon>Micromonosporaceae</taxon>
        <taxon>Dactylosporangium</taxon>
    </lineage>
</organism>
<sequence>MTDEMLEDPRITAMGLFVEAFTGVTARLNVQLAEHGLGNVDFEVLVRLARSPGGELRMTDLAAQTGLSTSGVTRVVDRLERDGLATRRACPTDRRGSFTVVTPAGVAKMHEVLPDHLALIDEWFTGRLSPEHLKTLLSGLRTIRDAVRPGATSGVADPSRTTETHRAA</sequence>
<feature type="domain" description="HTH marR-type" evidence="2">
    <location>
        <begin position="7"/>
        <end position="145"/>
    </location>
</feature>
<accession>A0ABN2BWF2</accession>
<protein>
    <submittedName>
        <fullName evidence="3">MarR family transcriptional regulator</fullName>
    </submittedName>
</protein>
<proteinExistence type="predicted"/>
<keyword evidence="4" id="KW-1185">Reference proteome</keyword>
<dbReference type="PROSITE" id="PS50995">
    <property type="entry name" value="HTH_MARR_2"/>
    <property type="match status" value="1"/>
</dbReference>
<evidence type="ECO:0000313" key="4">
    <source>
        <dbReference type="Proteomes" id="UP001501470"/>
    </source>
</evidence>
<comment type="caution">
    <text evidence="3">The sequence shown here is derived from an EMBL/GenBank/DDBJ whole genome shotgun (WGS) entry which is preliminary data.</text>
</comment>
<feature type="region of interest" description="Disordered" evidence="1">
    <location>
        <begin position="149"/>
        <end position="168"/>
    </location>
</feature>
<evidence type="ECO:0000313" key="3">
    <source>
        <dbReference type="EMBL" id="GAA1547086.1"/>
    </source>
</evidence>
<evidence type="ECO:0000256" key="1">
    <source>
        <dbReference type="SAM" id="MobiDB-lite"/>
    </source>
</evidence>
<gene>
    <name evidence="3" type="ORF">GCM10009827_079140</name>
</gene>
<evidence type="ECO:0000259" key="2">
    <source>
        <dbReference type="PROSITE" id="PS50995"/>
    </source>
</evidence>
<dbReference type="InterPro" id="IPR036388">
    <property type="entry name" value="WH-like_DNA-bd_sf"/>
</dbReference>
<dbReference type="Proteomes" id="UP001501470">
    <property type="component" value="Unassembled WGS sequence"/>
</dbReference>
<dbReference type="PANTHER" id="PTHR33164">
    <property type="entry name" value="TRANSCRIPTIONAL REGULATOR, MARR FAMILY"/>
    <property type="match status" value="1"/>
</dbReference>
<dbReference type="EMBL" id="BAAAQD010000019">
    <property type="protein sequence ID" value="GAA1547086.1"/>
    <property type="molecule type" value="Genomic_DNA"/>
</dbReference>
<name>A0ABN2BWF2_9ACTN</name>